<keyword evidence="2" id="KW-1185">Reference proteome</keyword>
<accession>A0ACC3CWE5</accession>
<dbReference type="EMBL" id="JAWDJW010010444">
    <property type="protein sequence ID" value="KAK3046573.1"/>
    <property type="molecule type" value="Genomic_DNA"/>
</dbReference>
<evidence type="ECO:0000313" key="2">
    <source>
        <dbReference type="Proteomes" id="UP001186974"/>
    </source>
</evidence>
<reference evidence="1" key="1">
    <citation type="submission" date="2024-09" db="EMBL/GenBank/DDBJ databases">
        <title>Black Yeasts Isolated from many extreme environments.</title>
        <authorList>
            <person name="Coleine C."/>
            <person name="Stajich J.E."/>
            <person name="Selbmann L."/>
        </authorList>
    </citation>
    <scope>NUCLEOTIDE SEQUENCE</scope>
    <source>
        <strain evidence="1">CCFEE 5737</strain>
    </source>
</reference>
<organism evidence="1 2">
    <name type="scientific">Coniosporium uncinatum</name>
    <dbReference type="NCBI Taxonomy" id="93489"/>
    <lineage>
        <taxon>Eukaryota</taxon>
        <taxon>Fungi</taxon>
        <taxon>Dikarya</taxon>
        <taxon>Ascomycota</taxon>
        <taxon>Pezizomycotina</taxon>
        <taxon>Dothideomycetes</taxon>
        <taxon>Dothideomycetes incertae sedis</taxon>
        <taxon>Coniosporium</taxon>
    </lineage>
</organism>
<comment type="caution">
    <text evidence="1">The sequence shown here is derived from an EMBL/GenBank/DDBJ whole genome shotgun (WGS) entry which is preliminary data.</text>
</comment>
<name>A0ACC3CWE5_9PEZI</name>
<evidence type="ECO:0000313" key="1">
    <source>
        <dbReference type="EMBL" id="KAK3046573.1"/>
    </source>
</evidence>
<sequence length="216" mass="22641">MINIPGTRQSVAGPISGVAHRPNLADSIRTASNQTDSSTSTTSSGASIISTTARASADKPIASGNGINVSIDMAEPVLFLQGYEQNDTSNRSTAMLRGRLHLHVAKSAKIKAVTLKFKGRAVTKWPEGIPPKKQDTEEVNSIMSHTWPFFNAQFPTAEAGPGADQVALASAAPNADLTSAASKNRASFDIRAIRSSSPAASNLNLSSAEAKRLSLQ</sequence>
<gene>
    <name evidence="1" type="ORF">LTS18_013337</name>
</gene>
<feature type="non-terminal residue" evidence="1">
    <location>
        <position position="216"/>
    </location>
</feature>
<protein>
    <submittedName>
        <fullName evidence="1">Uncharacterized protein</fullName>
    </submittedName>
</protein>
<dbReference type="Proteomes" id="UP001186974">
    <property type="component" value="Unassembled WGS sequence"/>
</dbReference>
<proteinExistence type="predicted"/>